<protein>
    <recommendedName>
        <fullName evidence="3">Immunoglobulin subtype domain-containing protein</fullName>
    </recommendedName>
</protein>
<dbReference type="InterPro" id="IPR036179">
    <property type="entry name" value="Ig-like_dom_sf"/>
</dbReference>
<reference evidence="1" key="1">
    <citation type="submission" date="2009-12" db="EMBL/GenBank/DDBJ databases">
        <title>The Genome Sequence of Anolis carolinensis (Green Anole Lizard).</title>
        <authorList>
            <consortium name="The Genome Sequencing Platform"/>
            <person name="Di Palma F."/>
            <person name="Alfoldi J."/>
            <person name="Heiman D."/>
            <person name="Young S."/>
            <person name="Grabherr M."/>
            <person name="Johnson J."/>
            <person name="Lander E.S."/>
            <person name="Lindblad-Toh K."/>
        </authorList>
    </citation>
    <scope>NUCLEOTIDE SEQUENCE [LARGE SCALE GENOMIC DNA]</scope>
    <source>
        <strain evidence="1">JBL SC #1</strain>
    </source>
</reference>
<dbReference type="Proteomes" id="UP000001646">
    <property type="component" value="Unplaced"/>
</dbReference>
<dbReference type="Ensembl" id="ENSACAT00000048397.1">
    <property type="protein sequence ID" value="ENSACAP00000036898.1"/>
    <property type="gene ID" value="ENSACAG00000035084.1"/>
</dbReference>
<reference evidence="1" key="3">
    <citation type="submission" date="2025-09" db="UniProtKB">
        <authorList>
            <consortium name="Ensembl"/>
        </authorList>
    </citation>
    <scope>IDENTIFICATION</scope>
</reference>
<proteinExistence type="predicted"/>
<accession>A0A803TNV8</accession>
<name>A0A803TNV8_ANOCA</name>
<sequence>MWAKCQERFGLGGSRQNSVRLHLKITLGWPCSKGCFAESDIPSLLLSTAFVLSICFFSTEAFMKETNITMEPPRPVEGGKVYLIPHDLSPVPVICRWFRGERNENNTIVIFYFYPHPYIWNASAFTGREIMKSNCSLEIVDLNYNDTANYTVLIEGPMGSRIGTVELVIEGRSLIYVCISHCTHIRQTFHII</sequence>
<evidence type="ECO:0000313" key="2">
    <source>
        <dbReference type="Proteomes" id="UP000001646"/>
    </source>
</evidence>
<dbReference type="InParanoid" id="A0A803TNV8"/>
<dbReference type="SUPFAM" id="SSF48726">
    <property type="entry name" value="Immunoglobulin"/>
    <property type="match status" value="1"/>
</dbReference>
<evidence type="ECO:0008006" key="3">
    <source>
        <dbReference type="Google" id="ProtNLM"/>
    </source>
</evidence>
<keyword evidence="2" id="KW-1185">Reference proteome</keyword>
<dbReference type="InterPro" id="IPR013783">
    <property type="entry name" value="Ig-like_fold"/>
</dbReference>
<organism evidence="1 2">
    <name type="scientific">Anolis carolinensis</name>
    <name type="common">Green anole</name>
    <name type="synonym">American chameleon</name>
    <dbReference type="NCBI Taxonomy" id="28377"/>
    <lineage>
        <taxon>Eukaryota</taxon>
        <taxon>Metazoa</taxon>
        <taxon>Chordata</taxon>
        <taxon>Craniata</taxon>
        <taxon>Vertebrata</taxon>
        <taxon>Euteleostomi</taxon>
        <taxon>Lepidosauria</taxon>
        <taxon>Squamata</taxon>
        <taxon>Bifurcata</taxon>
        <taxon>Unidentata</taxon>
        <taxon>Episquamata</taxon>
        <taxon>Toxicofera</taxon>
        <taxon>Iguania</taxon>
        <taxon>Dactyloidae</taxon>
        <taxon>Anolis</taxon>
    </lineage>
</organism>
<reference evidence="1" key="2">
    <citation type="submission" date="2025-08" db="UniProtKB">
        <authorList>
            <consortium name="Ensembl"/>
        </authorList>
    </citation>
    <scope>IDENTIFICATION</scope>
</reference>
<evidence type="ECO:0000313" key="1">
    <source>
        <dbReference type="Ensembl" id="ENSACAP00000036898.1"/>
    </source>
</evidence>
<dbReference type="AlphaFoldDB" id="A0A803TNV8"/>
<dbReference type="Gene3D" id="2.60.40.10">
    <property type="entry name" value="Immunoglobulins"/>
    <property type="match status" value="1"/>
</dbReference>
<dbReference type="GeneTree" id="ENSGT00950000185100"/>